<dbReference type="InterPro" id="IPR047618">
    <property type="entry name" value="QOR-like"/>
</dbReference>
<dbReference type="Gene3D" id="3.90.180.10">
    <property type="entry name" value="Medium-chain alcohol dehydrogenases, catalytic domain"/>
    <property type="match status" value="1"/>
</dbReference>
<gene>
    <name evidence="4" type="ORF">M0L44_18115</name>
</gene>
<dbReference type="InterPro" id="IPR013154">
    <property type="entry name" value="ADH-like_N"/>
</dbReference>
<dbReference type="Pfam" id="PF13602">
    <property type="entry name" value="ADH_zinc_N_2"/>
    <property type="match status" value="1"/>
</dbReference>
<dbReference type="PANTHER" id="PTHR48106">
    <property type="entry name" value="QUINONE OXIDOREDUCTASE PIG3-RELATED"/>
    <property type="match status" value="1"/>
</dbReference>
<accession>A0ABT1BR05</accession>
<evidence type="ECO:0000313" key="5">
    <source>
        <dbReference type="Proteomes" id="UP001204851"/>
    </source>
</evidence>
<feature type="domain" description="Enoyl reductase (ER)" evidence="3">
    <location>
        <begin position="14"/>
        <end position="325"/>
    </location>
</feature>
<reference evidence="4 5" key="1">
    <citation type="submission" date="2022-06" db="EMBL/GenBank/DDBJ databases">
        <title>Ideonella sp. NS12-5 Genome sequencing and assembly.</title>
        <authorList>
            <person name="Jung Y."/>
        </authorList>
    </citation>
    <scope>NUCLEOTIDE SEQUENCE [LARGE SCALE GENOMIC DNA]</scope>
    <source>
        <strain evidence="4 5">NS12-5</strain>
    </source>
</reference>
<dbReference type="InterPro" id="IPR036291">
    <property type="entry name" value="NAD(P)-bd_dom_sf"/>
</dbReference>
<dbReference type="SUPFAM" id="SSF50129">
    <property type="entry name" value="GroES-like"/>
    <property type="match status" value="1"/>
</dbReference>
<dbReference type="InterPro" id="IPR020843">
    <property type="entry name" value="ER"/>
</dbReference>
<dbReference type="Gene3D" id="3.40.50.720">
    <property type="entry name" value="NAD(P)-binding Rossmann-like Domain"/>
    <property type="match status" value="1"/>
</dbReference>
<dbReference type="Proteomes" id="UP001204851">
    <property type="component" value="Unassembled WGS sequence"/>
</dbReference>
<evidence type="ECO:0000313" key="4">
    <source>
        <dbReference type="EMBL" id="MCO5978615.1"/>
    </source>
</evidence>
<dbReference type="SUPFAM" id="SSF51735">
    <property type="entry name" value="NAD(P)-binding Rossmann-fold domains"/>
    <property type="match status" value="1"/>
</dbReference>
<protein>
    <submittedName>
        <fullName evidence="4">Quinone oxidoreductase</fullName>
    </submittedName>
</protein>
<evidence type="ECO:0000256" key="1">
    <source>
        <dbReference type="ARBA" id="ARBA00022857"/>
    </source>
</evidence>
<dbReference type="SMART" id="SM00829">
    <property type="entry name" value="PKS_ER"/>
    <property type="match status" value="1"/>
</dbReference>
<dbReference type="CDD" id="cd05286">
    <property type="entry name" value="QOR2"/>
    <property type="match status" value="1"/>
</dbReference>
<dbReference type="RefSeq" id="WP_252771312.1">
    <property type="nucleotide sequence ID" value="NZ_JAMXMC010000011.1"/>
</dbReference>
<dbReference type="Pfam" id="PF08240">
    <property type="entry name" value="ADH_N"/>
    <property type="match status" value="1"/>
</dbReference>
<dbReference type="PANTHER" id="PTHR48106:SF13">
    <property type="entry name" value="QUINONE OXIDOREDUCTASE-RELATED"/>
    <property type="match status" value="1"/>
</dbReference>
<organism evidence="4 5">
    <name type="scientific">Ideonella oryzae</name>
    <dbReference type="NCBI Taxonomy" id="2937441"/>
    <lineage>
        <taxon>Bacteria</taxon>
        <taxon>Pseudomonadati</taxon>
        <taxon>Pseudomonadota</taxon>
        <taxon>Betaproteobacteria</taxon>
        <taxon>Burkholderiales</taxon>
        <taxon>Sphaerotilaceae</taxon>
        <taxon>Ideonella</taxon>
    </lineage>
</organism>
<sequence length="328" mass="33718">MAQQVRAIRLEAFGGPEAMQLVNMVPQAPGPGEVWLDQLAIGVNPLDVLQRKGAVPLPLPTGLGLEGAGRVVAVGEGVQRLAAGDLVGYATGPLGAYASARCFPAERLVRLPDGLSPELAAATLFKGITAQYLLKTTGQVGPGSRVLIYGAGGAVGQLMAAWARHLGAFVMGVVSKPASVARAEAAGCHSVFVFDPATLPAQVAQATQGQKADVVYDGVGRDTWAASLDCLRPRGLMVSFGATSGPPPAVEVATLNAKGSLFLTRPSLAAHTATAAEYQARAQDVLDAVTAGVLQPQVWRRYPLAEAAAAHADLEQGRNQGALVLVVP</sequence>
<evidence type="ECO:0000259" key="3">
    <source>
        <dbReference type="SMART" id="SM00829"/>
    </source>
</evidence>
<name>A0ABT1BR05_9BURK</name>
<proteinExistence type="predicted"/>
<keyword evidence="2" id="KW-0560">Oxidoreductase</keyword>
<keyword evidence="5" id="KW-1185">Reference proteome</keyword>
<dbReference type="InterPro" id="IPR011032">
    <property type="entry name" value="GroES-like_sf"/>
</dbReference>
<keyword evidence="1" id="KW-0521">NADP</keyword>
<evidence type="ECO:0000256" key="2">
    <source>
        <dbReference type="ARBA" id="ARBA00023002"/>
    </source>
</evidence>
<dbReference type="EMBL" id="JAMXMC010000011">
    <property type="protein sequence ID" value="MCO5978615.1"/>
    <property type="molecule type" value="Genomic_DNA"/>
</dbReference>
<comment type="caution">
    <text evidence="4">The sequence shown here is derived from an EMBL/GenBank/DDBJ whole genome shotgun (WGS) entry which is preliminary data.</text>
</comment>